<feature type="transmembrane region" description="Helical" evidence="5">
    <location>
        <begin position="393"/>
        <end position="415"/>
    </location>
</feature>
<reference evidence="9" key="2">
    <citation type="submission" date="2018-04" db="EMBL/GenBank/DDBJ databases">
        <title>Complete genome sequence of Sulfodiicoccus acidiphilus strain HS-1.</title>
        <authorList>
            <person name="Sakai H.D."/>
            <person name="Kurosawa N."/>
        </authorList>
    </citation>
    <scope>NUCLEOTIDE SEQUENCE [LARGE SCALE GENOMIC DNA]</scope>
    <source>
        <strain evidence="9">HS-1</strain>
    </source>
</reference>
<dbReference type="Gene3D" id="1.20.1720.10">
    <property type="entry name" value="Multidrug resistance protein D"/>
    <property type="match status" value="1"/>
</dbReference>
<dbReference type="Proteomes" id="UP000616143">
    <property type="component" value="Unassembled WGS sequence"/>
</dbReference>
<dbReference type="Gene3D" id="1.20.1250.20">
    <property type="entry name" value="MFS general substrate transporter like domains"/>
    <property type="match status" value="1"/>
</dbReference>
<dbReference type="PANTHER" id="PTHR23501">
    <property type="entry name" value="MAJOR FACILITATOR SUPERFAMILY"/>
    <property type="match status" value="1"/>
</dbReference>
<evidence type="ECO:0000313" key="8">
    <source>
        <dbReference type="EMBL" id="GGT96373.1"/>
    </source>
</evidence>
<reference evidence="7" key="3">
    <citation type="journal article" date="2019" name="BMC Res. Notes">
        <title>Complete genome sequence of the Sulfodiicoccus acidiphilus strain HS-1T, the first crenarchaeon that lacks polB3, isolated from an acidic hot spring in Ohwaku-dani, Hakone, Japan.</title>
        <authorList>
            <person name="Sakai H.D."/>
            <person name="Kurosawa N."/>
        </authorList>
    </citation>
    <scope>NUCLEOTIDE SEQUENCE</scope>
    <source>
        <strain evidence="7">HS-1</strain>
    </source>
</reference>
<reference evidence="8" key="4">
    <citation type="submission" date="2020-09" db="EMBL/GenBank/DDBJ databases">
        <authorList>
            <person name="Sun Q."/>
            <person name="Ohkuma M."/>
        </authorList>
    </citation>
    <scope>NUCLEOTIDE SEQUENCE</scope>
    <source>
        <strain evidence="8">JCM 31740</strain>
    </source>
</reference>
<reference evidence="8" key="1">
    <citation type="journal article" date="2014" name="Int. J. Syst. Evol. Microbiol.">
        <title>Complete genome sequence of Corynebacterium casei LMG S-19264T (=DSM 44701T), isolated from a smear-ripened cheese.</title>
        <authorList>
            <consortium name="US DOE Joint Genome Institute (JGI-PGF)"/>
            <person name="Walter F."/>
            <person name="Albersmeier A."/>
            <person name="Kalinowski J."/>
            <person name="Ruckert C."/>
        </authorList>
    </citation>
    <scope>NUCLEOTIDE SEQUENCE</scope>
    <source>
        <strain evidence="8">JCM 31740</strain>
    </source>
</reference>
<evidence type="ECO:0000259" key="6">
    <source>
        <dbReference type="PROSITE" id="PS50850"/>
    </source>
</evidence>
<feature type="transmembrane region" description="Helical" evidence="5">
    <location>
        <begin position="195"/>
        <end position="214"/>
    </location>
</feature>
<feature type="transmembrane region" description="Helical" evidence="5">
    <location>
        <begin position="164"/>
        <end position="183"/>
    </location>
</feature>
<dbReference type="PANTHER" id="PTHR23501:SF192">
    <property type="entry name" value="TRANSPORTER"/>
    <property type="match status" value="1"/>
</dbReference>
<feature type="transmembrane region" description="Helical" evidence="5">
    <location>
        <begin position="441"/>
        <end position="462"/>
    </location>
</feature>
<feature type="transmembrane region" description="Helical" evidence="5">
    <location>
        <begin position="78"/>
        <end position="101"/>
    </location>
</feature>
<accession>A0A348B6P1</accession>
<dbReference type="GO" id="GO:0022857">
    <property type="term" value="F:transmembrane transporter activity"/>
    <property type="evidence" value="ECO:0007669"/>
    <property type="project" value="InterPro"/>
</dbReference>
<dbReference type="EMBL" id="BMQS01000010">
    <property type="protein sequence ID" value="GGT96373.1"/>
    <property type="molecule type" value="Genomic_DNA"/>
</dbReference>
<dbReference type="CDD" id="cd17504">
    <property type="entry name" value="MFS_MMR_MDR_like"/>
    <property type="match status" value="1"/>
</dbReference>
<dbReference type="GeneID" id="38667684"/>
<keyword evidence="2 5" id="KW-0812">Transmembrane</keyword>
<feature type="transmembrane region" description="Helical" evidence="5">
    <location>
        <begin position="263"/>
        <end position="284"/>
    </location>
</feature>
<feature type="transmembrane region" description="Helical" evidence="5">
    <location>
        <begin position="107"/>
        <end position="126"/>
    </location>
</feature>
<dbReference type="AlphaFoldDB" id="A0A348B6P1"/>
<dbReference type="InterPro" id="IPR020846">
    <property type="entry name" value="MFS_dom"/>
</dbReference>
<dbReference type="EMBL" id="AP018553">
    <property type="protein sequence ID" value="BBD73843.1"/>
    <property type="molecule type" value="Genomic_DNA"/>
</dbReference>
<name>A0A348B6P1_9CREN</name>
<feature type="transmembrane region" description="Helical" evidence="5">
    <location>
        <begin position="220"/>
        <end position="242"/>
    </location>
</feature>
<evidence type="ECO:0000256" key="5">
    <source>
        <dbReference type="SAM" id="Phobius"/>
    </source>
</evidence>
<dbReference type="SUPFAM" id="SSF103473">
    <property type="entry name" value="MFS general substrate transporter"/>
    <property type="match status" value="1"/>
</dbReference>
<organism evidence="7 9">
    <name type="scientific">Sulfodiicoccus acidiphilus</name>
    <dbReference type="NCBI Taxonomy" id="1670455"/>
    <lineage>
        <taxon>Archaea</taxon>
        <taxon>Thermoproteota</taxon>
        <taxon>Thermoprotei</taxon>
        <taxon>Sulfolobales</taxon>
        <taxon>Sulfolobaceae</taxon>
        <taxon>Sulfodiicoccus</taxon>
    </lineage>
</organism>
<sequence>MSSKSPHATTTLAVLAGMLIIINYVETMVVPALPKIESDFNTTATTAAWITSAYLIVGAVVSPLFGKMGDRFGKKRMYLVSVGFYILAVGLAGLSPTIYFLIGARAIQGLGYAMFPIAISIVTDVFPREEIATAQGILSGAIGIGPALGLLVGAYVVQDLGWQWAFHTAFLLSLALFLVSAKMLKESGTRTKESVDYVGASLLMASMASLLVYLSDGPSVGWAVPSQLALLTLSLVTFGIFLPYEKRAKEPLMRLDLLKVRNVMVANVAGLISGVSMFLMFLGLTYYEQLPPPYGLGLDIVSSGLLMAPVSLTMIVMGPLVGRMVSNVGPKPVLTAGTLFGMLGFFLFIVNRATSLDIVLDSIMSALGLIFVIVPLVNMVATSLPPDVMTTGLGMNTLIRTLGSSAGPVVATVLMDSYQDPYVLMLGGKVVGVSFFPSPTAFNYIFVVGLVSMFMVLIVNIWTKNYTFSSRASKEIKETERAVIAH</sequence>
<feature type="transmembrane region" description="Helical" evidence="5">
    <location>
        <begin position="12"/>
        <end position="34"/>
    </location>
</feature>
<evidence type="ECO:0000256" key="4">
    <source>
        <dbReference type="ARBA" id="ARBA00023136"/>
    </source>
</evidence>
<protein>
    <submittedName>
        <fullName evidence="7">MFS transporter</fullName>
    </submittedName>
</protein>
<keyword evidence="9" id="KW-1185">Reference proteome</keyword>
<dbReference type="RefSeq" id="WP_229768194.1">
    <property type="nucleotide sequence ID" value="NZ_AP018553.1"/>
</dbReference>
<evidence type="ECO:0000256" key="1">
    <source>
        <dbReference type="ARBA" id="ARBA00004141"/>
    </source>
</evidence>
<dbReference type="PROSITE" id="PS50850">
    <property type="entry name" value="MFS"/>
    <property type="match status" value="1"/>
</dbReference>
<dbReference type="KEGG" id="sacd:HS1genome_2232"/>
<dbReference type="InterPro" id="IPR011701">
    <property type="entry name" value="MFS"/>
</dbReference>
<feature type="transmembrane region" description="Helical" evidence="5">
    <location>
        <begin position="138"/>
        <end position="158"/>
    </location>
</feature>
<feature type="transmembrane region" description="Helical" evidence="5">
    <location>
        <begin position="362"/>
        <end position="381"/>
    </location>
</feature>
<feature type="transmembrane region" description="Helical" evidence="5">
    <location>
        <begin position="333"/>
        <end position="350"/>
    </location>
</feature>
<proteinExistence type="predicted"/>
<keyword evidence="3 5" id="KW-1133">Transmembrane helix</keyword>
<evidence type="ECO:0000256" key="3">
    <source>
        <dbReference type="ARBA" id="ARBA00022989"/>
    </source>
</evidence>
<evidence type="ECO:0000256" key="2">
    <source>
        <dbReference type="ARBA" id="ARBA00022692"/>
    </source>
</evidence>
<dbReference type="InterPro" id="IPR036259">
    <property type="entry name" value="MFS_trans_sf"/>
</dbReference>
<feature type="domain" description="Major facilitator superfamily (MFS) profile" evidence="6">
    <location>
        <begin position="11"/>
        <end position="464"/>
    </location>
</feature>
<keyword evidence="4 5" id="KW-0472">Membrane</keyword>
<evidence type="ECO:0000313" key="9">
    <source>
        <dbReference type="Proteomes" id="UP000276741"/>
    </source>
</evidence>
<gene>
    <name evidence="8" type="ORF">GCM10007116_12440</name>
    <name evidence="7" type="ORF">HS1genome_2232</name>
</gene>
<dbReference type="Pfam" id="PF07690">
    <property type="entry name" value="MFS_1"/>
    <property type="match status" value="1"/>
</dbReference>
<dbReference type="Proteomes" id="UP000276741">
    <property type="component" value="Chromosome"/>
</dbReference>
<evidence type="ECO:0000313" key="7">
    <source>
        <dbReference type="EMBL" id="BBD73843.1"/>
    </source>
</evidence>
<feature type="transmembrane region" description="Helical" evidence="5">
    <location>
        <begin position="296"/>
        <end position="321"/>
    </location>
</feature>
<dbReference type="GO" id="GO:0005886">
    <property type="term" value="C:plasma membrane"/>
    <property type="evidence" value="ECO:0007669"/>
    <property type="project" value="TreeGrafter"/>
</dbReference>
<comment type="subcellular location">
    <subcellularLocation>
        <location evidence="1">Membrane</location>
        <topology evidence="1">Multi-pass membrane protein</topology>
    </subcellularLocation>
</comment>
<feature type="transmembrane region" description="Helical" evidence="5">
    <location>
        <begin position="46"/>
        <end position="66"/>
    </location>
</feature>